<protein>
    <submittedName>
        <fullName evidence="1">Uncharacterized protein</fullName>
    </submittedName>
</protein>
<evidence type="ECO:0000313" key="2">
    <source>
        <dbReference type="Proteomes" id="UP000264006"/>
    </source>
</evidence>
<dbReference type="AlphaFoldDB" id="A0A346XVC1"/>
<organism evidence="1 2">
    <name type="scientific">Euzebya pacifica</name>
    <dbReference type="NCBI Taxonomy" id="1608957"/>
    <lineage>
        <taxon>Bacteria</taxon>
        <taxon>Bacillati</taxon>
        <taxon>Actinomycetota</taxon>
        <taxon>Nitriliruptoria</taxon>
        <taxon>Euzebyales</taxon>
    </lineage>
</organism>
<sequence>MDEIITRRLVERFATGLDEAGLGWTADDGGGTRPSTHVVFTRRPEPWIREWLVVVPFERYDHFRVELGASLGSDPDVRCPDYLVFAPGGRPSAENLDARTCDIMVDLYELFGPPDPDEVLPWGFNGIVDHDTLRAPRVAPVPPELAETQLPELVRHAIDKVVRFGEPWLSELRAATRPG</sequence>
<dbReference type="EMBL" id="CP031165">
    <property type="protein sequence ID" value="AXV06168.1"/>
    <property type="molecule type" value="Genomic_DNA"/>
</dbReference>
<accession>A0A346XVC1</accession>
<name>A0A346XVC1_9ACTN</name>
<keyword evidence="2" id="KW-1185">Reference proteome</keyword>
<proteinExistence type="predicted"/>
<dbReference type="RefSeq" id="WP_114590864.1">
    <property type="nucleotide sequence ID" value="NZ_CP031165.1"/>
</dbReference>
<evidence type="ECO:0000313" key="1">
    <source>
        <dbReference type="EMBL" id="AXV06168.1"/>
    </source>
</evidence>
<dbReference type="Proteomes" id="UP000264006">
    <property type="component" value="Chromosome"/>
</dbReference>
<dbReference type="KEGG" id="euz:DVS28_a1470"/>
<gene>
    <name evidence="1" type="ORF">DVS28_a1470</name>
</gene>
<reference evidence="1 2" key="1">
    <citation type="submission" date="2018-09" db="EMBL/GenBank/DDBJ databases">
        <title>Complete genome sequence of Euzebya sp. DY32-46 isolated from seawater of Pacific Ocean.</title>
        <authorList>
            <person name="Xu L."/>
            <person name="Wu Y.-H."/>
            <person name="Xu X.-W."/>
        </authorList>
    </citation>
    <scope>NUCLEOTIDE SEQUENCE [LARGE SCALE GENOMIC DNA]</scope>
    <source>
        <strain evidence="1 2">DY32-46</strain>
    </source>
</reference>